<accession>A0A8X6QAQ2</accession>
<dbReference type="AlphaFoldDB" id="A0A8X6QAQ2"/>
<proteinExistence type="predicted"/>
<dbReference type="Proteomes" id="UP000887013">
    <property type="component" value="Unassembled WGS sequence"/>
</dbReference>
<organism evidence="1 2">
    <name type="scientific">Nephila pilipes</name>
    <name type="common">Giant wood spider</name>
    <name type="synonym">Nephila maculata</name>
    <dbReference type="NCBI Taxonomy" id="299642"/>
    <lineage>
        <taxon>Eukaryota</taxon>
        <taxon>Metazoa</taxon>
        <taxon>Ecdysozoa</taxon>
        <taxon>Arthropoda</taxon>
        <taxon>Chelicerata</taxon>
        <taxon>Arachnida</taxon>
        <taxon>Araneae</taxon>
        <taxon>Araneomorphae</taxon>
        <taxon>Entelegynae</taxon>
        <taxon>Araneoidea</taxon>
        <taxon>Nephilidae</taxon>
        <taxon>Nephila</taxon>
    </lineage>
</organism>
<gene>
    <name evidence="1" type="ORF">NPIL_329251</name>
</gene>
<reference evidence="1" key="1">
    <citation type="submission" date="2020-08" db="EMBL/GenBank/DDBJ databases">
        <title>Multicomponent nature underlies the extraordinary mechanical properties of spider dragline silk.</title>
        <authorList>
            <person name="Kono N."/>
            <person name="Nakamura H."/>
            <person name="Mori M."/>
            <person name="Yoshida Y."/>
            <person name="Ohtoshi R."/>
            <person name="Malay A.D."/>
            <person name="Moran D.A.P."/>
            <person name="Tomita M."/>
            <person name="Numata K."/>
            <person name="Arakawa K."/>
        </authorList>
    </citation>
    <scope>NUCLEOTIDE SEQUENCE</scope>
</reference>
<name>A0A8X6QAQ2_NEPPI</name>
<dbReference type="EMBL" id="BMAW01125201">
    <property type="protein sequence ID" value="GFU11356.1"/>
    <property type="molecule type" value="Genomic_DNA"/>
</dbReference>
<sequence length="126" mass="14177">MHHARLSPAQQTITVLPIFLFSATGSEGPVERRCNRITARLKRCHVLAGNFPEELAPVTLSRADSPNRQSRQTVREHQLWYPMPDRGCGKERQMGRYISFLPSSMPFARAASAKPTTKNRARATGF</sequence>
<evidence type="ECO:0000313" key="1">
    <source>
        <dbReference type="EMBL" id="GFU11356.1"/>
    </source>
</evidence>
<comment type="caution">
    <text evidence="1">The sequence shown here is derived from an EMBL/GenBank/DDBJ whole genome shotgun (WGS) entry which is preliminary data.</text>
</comment>
<evidence type="ECO:0000313" key="2">
    <source>
        <dbReference type="Proteomes" id="UP000887013"/>
    </source>
</evidence>
<keyword evidence="2" id="KW-1185">Reference proteome</keyword>
<protein>
    <submittedName>
        <fullName evidence="1">Uncharacterized protein</fullName>
    </submittedName>
</protein>